<accession>A0AAD9TP36</accession>
<dbReference type="Proteomes" id="UP001280121">
    <property type="component" value="Unassembled WGS sequence"/>
</dbReference>
<evidence type="ECO:0000313" key="2">
    <source>
        <dbReference type="EMBL" id="KAK2639536.1"/>
    </source>
</evidence>
<proteinExistence type="predicted"/>
<reference evidence="2" key="1">
    <citation type="journal article" date="2023" name="Plant J.">
        <title>Genome sequences and population genomics provide insights into the demographic history, inbreeding, and mutation load of two 'living fossil' tree species of Dipteronia.</title>
        <authorList>
            <person name="Feng Y."/>
            <person name="Comes H.P."/>
            <person name="Chen J."/>
            <person name="Zhu S."/>
            <person name="Lu R."/>
            <person name="Zhang X."/>
            <person name="Li P."/>
            <person name="Qiu J."/>
            <person name="Olsen K.M."/>
            <person name="Qiu Y."/>
        </authorList>
    </citation>
    <scope>NUCLEOTIDE SEQUENCE</scope>
    <source>
        <strain evidence="2">KIB01</strain>
    </source>
</reference>
<name>A0AAD9TP36_9ROSI</name>
<comment type="caution">
    <text evidence="2">The sequence shown here is derived from an EMBL/GenBank/DDBJ whole genome shotgun (WGS) entry which is preliminary data.</text>
</comment>
<feature type="compositionally biased region" description="Basic and acidic residues" evidence="1">
    <location>
        <begin position="82"/>
        <end position="95"/>
    </location>
</feature>
<evidence type="ECO:0000256" key="1">
    <source>
        <dbReference type="SAM" id="MobiDB-lite"/>
    </source>
</evidence>
<dbReference type="AlphaFoldDB" id="A0AAD9TP36"/>
<evidence type="ECO:0000313" key="3">
    <source>
        <dbReference type="Proteomes" id="UP001280121"/>
    </source>
</evidence>
<protein>
    <submittedName>
        <fullName evidence="2">Uncharacterized protein</fullName>
    </submittedName>
</protein>
<sequence length="105" mass="11561">MRKTCLDSRNAANSAVTGAARAEPMQDVHVSVDPAGLWPQPETTTRHPTMLQPVGAIRLLVPMPRTRARHQVPGEPRTARRGSKENDHPDGKEHSFNVWHGTNAV</sequence>
<feature type="region of interest" description="Disordered" evidence="1">
    <location>
        <begin position="64"/>
        <end position="105"/>
    </location>
</feature>
<gene>
    <name evidence="2" type="ORF">Ddye_027331</name>
</gene>
<dbReference type="EMBL" id="JANJYI010000008">
    <property type="protein sequence ID" value="KAK2639536.1"/>
    <property type="molecule type" value="Genomic_DNA"/>
</dbReference>
<organism evidence="2 3">
    <name type="scientific">Dipteronia dyeriana</name>
    <dbReference type="NCBI Taxonomy" id="168575"/>
    <lineage>
        <taxon>Eukaryota</taxon>
        <taxon>Viridiplantae</taxon>
        <taxon>Streptophyta</taxon>
        <taxon>Embryophyta</taxon>
        <taxon>Tracheophyta</taxon>
        <taxon>Spermatophyta</taxon>
        <taxon>Magnoliopsida</taxon>
        <taxon>eudicotyledons</taxon>
        <taxon>Gunneridae</taxon>
        <taxon>Pentapetalae</taxon>
        <taxon>rosids</taxon>
        <taxon>malvids</taxon>
        <taxon>Sapindales</taxon>
        <taxon>Sapindaceae</taxon>
        <taxon>Hippocastanoideae</taxon>
        <taxon>Acereae</taxon>
        <taxon>Dipteronia</taxon>
    </lineage>
</organism>
<feature type="region of interest" description="Disordered" evidence="1">
    <location>
        <begin position="1"/>
        <end position="25"/>
    </location>
</feature>
<keyword evidence="3" id="KW-1185">Reference proteome</keyword>